<proteinExistence type="predicted"/>
<feature type="transmembrane region" description="Helical" evidence="1">
    <location>
        <begin position="37"/>
        <end position="55"/>
    </location>
</feature>
<evidence type="ECO:0008006" key="4">
    <source>
        <dbReference type="Google" id="ProtNLM"/>
    </source>
</evidence>
<feature type="transmembrane region" description="Helical" evidence="1">
    <location>
        <begin position="132"/>
        <end position="156"/>
    </location>
</feature>
<dbReference type="EMBL" id="CP109617">
    <property type="protein sequence ID" value="WED55450.1"/>
    <property type="molecule type" value="Genomic_DNA"/>
</dbReference>
<reference evidence="2 3" key="1">
    <citation type="submission" date="2022-10" db="EMBL/GenBank/DDBJ databases">
        <title>Complete genome sequence of Exiguobacterium profundum TSS-3 isolated from an extremely saline-alkaline spring located in Ixtapa, Chiapas-Mexico.</title>
        <authorList>
            <person name="Rincon-Rosales R."/>
            <person name="Rogel M.A."/>
            <person name="Rincon-Molina C.I."/>
            <person name="Guerrero G."/>
            <person name="Manzano-Gomez L.A."/>
            <person name="Lopez-Lopez A."/>
            <person name="Rincon Molina F.A."/>
            <person name="Martinez-Romero E."/>
        </authorList>
    </citation>
    <scope>NUCLEOTIDE SEQUENCE [LARGE SCALE GENOMIC DNA]</scope>
    <source>
        <strain evidence="2 3">TSS-3</strain>
    </source>
</reference>
<keyword evidence="1" id="KW-1133">Transmembrane helix</keyword>
<evidence type="ECO:0000256" key="1">
    <source>
        <dbReference type="SAM" id="Phobius"/>
    </source>
</evidence>
<name>A0ABY8B027_9BACL</name>
<keyword evidence="3" id="KW-1185">Reference proteome</keyword>
<evidence type="ECO:0000313" key="3">
    <source>
        <dbReference type="Proteomes" id="UP001219957"/>
    </source>
</evidence>
<protein>
    <recommendedName>
        <fullName evidence="4">DUF3278 domain-containing protein</fullName>
    </recommendedName>
</protein>
<dbReference type="Proteomes" id="UP001219957">
    <property type="component" value="Chromosome"/>
</dbReference>
<feature type="transmembrane region" description="Helical" evidence="1">
    <location>
        <begin position="108"/>
        <end position="126"/>
    </location>
</feature>
<accession>A0ABY8B027</accession>
<organism evidence="2 3">
    <name type="scientific">Exiguobacterium profundum</name>
    <dbReference type="NCBI Taxonomy" id="307643"/>
    <lineage>
        <taxon>Bacteria</taxon>
        <taxon>Bacillati</taxon>
        <taxon>Bacillota</taxon>
        <taxon>Bacilli</taxon>
        <taxon>Bacillales</taxon>
        <taxon>Bacillales Family XII. Incertae Sedis</taxon>
        <taxon>Exiguobacterium</taxon>
    </lineage>
</organism>
<gene>
    <name evidence="2" type="ORF">OE059_00985</name>
</gene>
<feature type="transmembrane region" description="Helical" evidence="1">
    <location>
        <begin position="67"/>
        <end position="87"/>
    </location>
</feature>
<keyword evidence="1" id="KW-0472">Membrane</keyword>
<evidence type="ECO:0000313" key="2">
    <source>
        <dbReference type="EMBL" id="WED55450.1"/>
    </source>
</evidence>
<dbReference type="RefSeq" id="WP_275060223.1">
    <property type="nucleotide sequence ID" value="NZ_CP109617.1"/>
</dbReference>
<keyword evidence="1" id="KW-0812">Transmembrane</keyword>
<sequence length="169" mass="18899">MEPKKDDPGAIPEPSDRRIGFEALFIKLSVKQGSVHFIAEAFVLFIGFLGVVVLLNRFSGIFNTESSYILLSVIAILSLYVWIRYILSGMEYTNVVEKSEYKIELRKLIGSTSKFAVLFAGVAIALKVTGVVIYSWVDLLAMTLLSNGLLLVAQFISLQRSFRKNRELS</sequence>